<dbReference type="HOGENOM" id="CLU_031019_1_0_1"/>
<dbReference type="InterPro" id="IPR001810">
    <property type="entry name" value="F-box_dom"/>
</dbReference>
<feature type="region of interest" description="Disordered" evidence="1">
    <location>
        <begin position="1"/>
        <end position="32"/>
    </location>
</feature>
<dbReference type="EMBL" id="CM000883">
    <property type="protein sequence ID" value="KQJ86542.1"/>
    <property type="molecule type" value="Genomic_DNA"/>
</dbReference>
<dbReference type="SMART" id="SM00367">
    <property type="entry name" value="LRR_CC"/>
    <property type="match status" value="9"/>
</dbReference>
<dbReference type="Proteomes" id="UP000008810">
    <property type="component" value="Chromosome 4"/>
</dbReference>
<feature type="compositionally biased region" description="Low complexity" evidence="1">
    <location>
        <begin position="15"/>
        <end position="24"/>
    </location>
</feature>
<evidence type="ECO:0000259" key="2">
    <source>
        <dbReference type="PROSITE" id="PS50181"/>
    </source>
</evidence>
<accession>I1II04</accession>
<dbReference type="OMA" id="MLEEIMI"/>
<dbReference type="InterPro" id="IPR006553">
    <property type="entry name" value="Leu-rich_rpt_Cys-con_subtyp"/>
</dbReference>
<dbReference type="KEGG" id="bdi:100839324"/>
<gene>
    <name evidence="4" type="primary">LOC100839324</name>
    <name evidence="3" type="ORF">BRADI_4g06170v3</name>
</gene>
<evidence type="ECO:0000313" key="4">
    <source>
        <dbReference type="EnsemblPlants" id="KQJ86542"/>
    </source>
</evidence>
<evidence type="ECO:0000256" key="1">
    <source>
        <dbReference type="SAM" id="MobiDB-lite"/>
    </source>
</evidence>
<reference evidence="3" key="2">
    <citation type="submission" date="2017-06" db="EMBL/GenBank/DDBJ databases">
        <title>WGS assembly of Brachypodium distachyon.</title>
        <authorList>
            <consortium name="The International Brachypodium Initiative"/>
            <person name="Lucas S."/>
            <person name="Harmon-Smith M."/>
            <person name="Lail K."/>
            <person name="Tice H."/>
            <person name="Grimwood J."/>
            <person name="Bruce D."/>
            <person name="Barry K."/>
            <person name="Shu S."/>
            <person name="Lindquist E."/>
            <person name="Wang M."/>
            <person name="Pitluck S."/>
            <person name="Vogel J.P."/>
            <person name="Garvin D.F."/>
            <person name="Mockler T.C."/>
            <person name="Schmutz J."/>
            <person name="Rokhsar D."/>
            <person name="Bevan M.W."/>
        </authorList>
    </citation>
    <scope>NUCLEOTIDE SEQUENCE</scope>
    <source>
        <strain evidence="3">Bd21</strain>
    </source>
</reference>
<dbReference type="FunFam" id="3.80.10.10:FF:000537">
    <property type="entry name" value="F-box domain containing protein"/>
    <property type="match status" value="1"/>
</dbReference>
<dbReference type="PANTHER" id="PTHR13318">
    <property type="entry name" value="PARTNER OF PAIRED, ISOFORM B-RELATED"/>
    <property type="match status" value="1"/>
</dbReference>
<dbReference type="Pfam" id="PF13516">
    <property type="entry name" value="LRR_6"/>
    <property type="match status" value="1"/>
</dbReference>
<dbReference type="OrthoDB" id="595131at2759"/>
<sequence length="601" mass="67080">MEPSPVTDSEETEGVRCGSGSSVRRPSRRPQLAEGARVLTENATRVAAANPRRARLTVLMPVRSPILRMMPLRARSASATFRTSPSAKALRAPVAISTIQRFVYSPNLQITQPAQHHFSLEDLPDAMLTEIIKRITLTSDLNSFSLVSKRLYTIEADQRGAIRVGCNLCPATEALASLCTRFPNLWKVDIDYSGWTPGHGNQLDNQGFLEFSSRCPSLTDLTLSFCSRIHDSGLGCLDYCKKLMSLRLKSAPKITSRGLLSVVVGCKSLSTLHIVDCHKIGSADWLEYLGQNGSLEELVVKNCQRISQYDLLKFGPGWMELQKFEFMTDAGLWDHLERCYDSSYNAHNPSRYDFHCDSLKDLTFARFTTGPEIGLRNLLGKCKALEKLRLEYVHGLNDNDLIVLSKSCSKLKSISLWLTPIFHDFYKCTTSFTDDSLKALALNCPMLQTVELTFGDCEPTYPSEIGFTRKGLVMLMKSCPIRVLVLNGANFFDDKGIKALSFAPLLETLELIDCKAITDIGMRFIVHIPRLSNLALRWCEHVTDDGVAELVQAHKLESLSIECCLQVSLEAVQGAARSVHYYTKCVSNSLLGKRMFLKYCS</sequence>
<dbReference type="AlphaFoldDB" id="I1II04"/>
<name>I1II04_BRADI</name>
<dbReference type="PROSITE" id="PS50181">
    <property type="entry name" value="FBOX"/>
    <property type="match status" value="1"/>
</dbReference>
<dbReference type="Gramene" id="KQJ86542">
    <property type="protein sequence ID" value="KQJ86542"/>
    <property type="gene ID" value="BRADI_4g06170v3"/>
</dbReference>
<keyword evidence="5" id="KW-1185">Reference proteome</keyword>
<reference evidence="4" key="3">
    <citation type="submission" date="2018-08" db="UniProtKB">
        <authorList>
            <consortium name="EnsemblPlants"/>
        </authorList>
    </citation>
    <scope>IDENTIFICATION</scope>
    <source>
        <strain evidence="4">cv. Bd21</strain>
    </source>
</reference>
<reference evidence="3 4" key="1">
    <citation type="journal article" date="2010" name="Nature">
        <title>Genome sequencing and analysis of the model grass Brachypodium distachyon.</title>
        <authorList>
            <consortium name="International Brachypodium Initiative"/>
        </authorList>
    </citation>
    <scope>NUCLEOTIDE SEQUENCE [LARGE SCALE GENOMIC DNA]</scope>
    <source>
        <strain evidence="3 4">Bd21</strain>
    </source>
</reference>
<dbReference type="STRING" id="15368.I1II04"/>
<dbReference type="Gene3D" id="3.80.10.10">
    <property type="entry name" value="Ribonuclease Inhibitor"/>
    <property type="match status" value="2"/>
</dbReference>
<feature type="domain" description="F-box" evidence="2">
    <location>
        <begin position="117"/>
        <end position="164"/>
    </location>
</feature>
<organism evidence="3">
    <name type="scientific">Brachypodium distachyon</name>
    <name type="common">Purple false brome</name>
    <name type="synonym">Trachynia distachya</name>
    <dbReference type="NCBI Taxonomy" id="15368"/>
    <lineage>
        <taxon>Eukaryota</taxon>
        <taxon>Viridiplantae</taxon>
        <taxon>Streptophyta</taxon>
        <taxon>Embryophyta</taxon>
        <taxon>Tracheophyta</taxon>
        <taxon>Spermatophyta</taxon>
        <taxon>Magnoliopsida</taxon>
        <taxon>Liliopsida</taxon>
        <taxon>Poales</taxon>
        <taxon>Poaceae</taxon>
        <taxon>BOP clade</taxon>
        <taxon>Pooideae</taxon>
        <taxon>Stipodae</taxon>
        <taxon>Brachypodieae</taxon>
        <taxon>Brachypodium</taxon>
    </lineage>
</organism>
<dbReference type="FunFam" id="1.20.1280.50:FF:000023">
    <property type="entry name" value="F-box/LRR-repeat protein 4"/>
    <property type="match status" value="1"/>
</dbReference>
<dbReference type="GO" id="GO:0019005">
    <property type="term" value="C:SCF ubiquitin ligase complex"/>
    <property type="evidence" value="ECO:0000318"/>
    <property type="project" value="GO_Central"/>
</dbReference>
<protein>
    <recommendedName>
        <fullName evidence="2">F-box domain-containing protein</fullName>
    </recommendedName>
</protein>
<dbReference type="GO" id="GO:0031146">
    <property type="term" value="P:SCF-dependent proteasomal ubiquitin-dependent protein catabolic process"/>
    <property type="evidence" value="ECO:0000318"/>
    <property type="project" value="GO_Central"/>
</dbReference>
<dbReference type="SUPFAM" id="SSF52047">
    <property type="entry name" value="RNI-like"/>
    <property type="match status" value="2"/>
</dbReference>
<evidence type="ECO:0000313" key="5">
    <source>
        <dbReference type="Proteomes" id="UP000008810"/>
    </source>
</evidence>
<dbReference type="EnsemblPlants" id="KQJ86542">
    <property type="protein sequence ID" value="KQJ86542"/>
    <property type="gene ID" value="BRADI_4g06170v3"/>
</dbReference>
<dbReference type="GeneID" id="100839324"/>
<dbReference type="Pfam" id="PF00646">
    <property type="entry name" value="F-box"/>
    <property type="match status" value="1"/>
</dbReference>
<dbReference type="InterPro" id="IPR032675">
    <property type="entry name" value="LRR_dom_sf"/>
</dbReference>
<dbReference type="RefSeq" id="XP_010237221.1">
    <property type="nucleotide sequence ID" value="XM_010238919.3"/>
</dbReference>
<proteinExistence type="predicted"/>
<dbReference type="FunFam" id="3.80.10.10:FF:000653">
    <property type="entry name" value="F-box/LRR-repeat protein 14"/>
    <property type="match status" value="1"/>
</dbReference>
<dbReference type="Gene3D" id="1.20.1280.50">
    <property type="match status" value="1"/>
</dbReference>
<evidence type="ECO:0000313" key="3">
    <source>
        <dbReference type="EMBL" id="KQJ86542.1"/>
    </source>
</evidence>
<dbReference type="eggNOG" id="KOG1947">
    <property type="taxonomic scope" value="Eukaryota"/>
</dbReference>
<dbReference type="PANTHER" id="PTHR13318:SF182">
    <property type="entry name" value="F-BOX_LRR-REPEAT PROTEIN 14"/>
    <property type="match status" value="1"/>
</dbReference>
<dbReference type="InterPro" id="IPR001611">
    <property type="entry name" value="Leu-rich_rpt"/>
</dbReference>